<protein>
    <submittedName>
        <fullName evidence="1">Leucine-rich repeat domain-containing protein</fullName>
    </submittedName>
</protein>
<gene>
    <name evidence="1" type="ORF">QTG54_017023</name>
</gene>
<dbReference type="SUPFAM" id="SSF52058">
    <property type="entry name" value="L domain-like"/>
    <property type="match status" value="1"/>
</dbReference>
<name>A0AAD8XRR1_9STRA</name>
<evidence type="ECO:0000313" key="2">
    <source>
        <dbReference type="Proteomes" id="UP001224775"/>
    </source>
</evidence>
<reference evidence="1" key="1">
    <citation type="submission" date="2023-06" db="EMBL/GenBank/DDBJ databases">
        <title>Survivors Of The Sea: Transcriptome response of Skeletonema marinoi to long-term dormancy.</title>
        <authorList>
            <person name="Pinder M.I.M."/>
            <person name="Kourtchenko O."/>
            <person name="Robertson E.K."/>
            <person name="Larsson T."/>
            <person name="Maumus F."/>
            <person name="Osuna-Cruz C.M."/>
            <person name="Vancaester E."/>
            <person name="Stenow R."/>
            <person name="Vandepoele K."/>
            <person name="Ploug H."/>
            <person name="Bruchert V."/>
            <person name="Godhe A."/>
            <person name="Topel M."/>
        </authorList>
    </citation>
    <scope>NUCLEOTIDE SEQUENCE</scope>
    <source>
        <strain evidence="1">R05AC</strain>
    </source>
</reference>
<dbReference type="EMBL" id="JATAAI010000076">
    <property type="protein sequence ID" value="KAK1732288.1"/>
    <property type="molecule type" value="Genomic_DNA"/>
</dbReference>
<comment type="caution">
    <text evidence="1">The sequence shown here is derived from an EMBL/GenBank/DDBJ whole genome shotgun (WGS) entry which is preliminary data.</text>
</comment>
<dbReference type="InterPro" id="IPR053139">
    <property type="entry name" value="Surface_bspA-like"/>
</dbReference>
<dbReference type="AlphaFoldDB" id="A0AAD8XRR1"/>
<dbReference type="PANTHER" id="PTHR45661">
    <property type="entry name" value="SURFACE ANTIGEN"/>
    <property type="match status" value="1"/>
</dbReference>
<dbReference type="InterPro" id="IPR026906">
    <property type="entry name" value="LRR_5"/>
</dbReference>
<sequence>MDHADEGDDDIFVYTGGQVPEHLKLLITHARIDESVDAVDDFAFNNCHRLLSVEFHVGIERVGVRSFAFCVSLRRMRFPGVQRIACQAFTSCRGMTDVEFGAYLERIEAGAFHNCTSLRSIFIPSIQIIDRGAFIICEQLTEAVFGEELREIHSLAFFSCLSLRRIAIPLKNGMLNDQSERGHEYRAFKDCVNLTTVDLVGGVHKTISSLHMQSWRNEMKHLIGLINHVLPRTVALNKTDAIEEWIGIVLRRINFYKAEHHTLLREAMSLLELAVWKAKLGEVDEVGRAKGADTDISNARRKESRVKSGASVVVKNVFSFLVLA</sequence>
<evidence type="ECO:0000313" key="1">
    <source>
        <dbReference type="EMBL" id="KAK1732288.1"/>
    </source>
</evidence>
<dbReference type="Proteomes" id="UP001224775">
    <property type="component" value="Unassembled WGS sequence"/>
</dbReference>
<organism evidence="1 2">
    <name type="scientific">Skeletonema marinoi</name>
    <dbReference type="NCBI Taxonomy" id="267567"/>
    <lineage>
        <taxon>Eukaryota</taxon>
        <taxon>Sar</taxon>
        <taxon>Stramenopiles</taxon>
        <taxon>Ochrophyta</taxon>
        <taxon>Bacillariophyta</taxon>
        <taxon>Coscinodiscophyceae</taxon>
        <taxon>Thalassiosirophycidae</taxon>
        <taxon>Thalassiosirales</taxon>
        <taxon>Skeletonemataceae</taxon>
        <taxon>Skeletonema</taxon>
        <taxon>Skeletonema marinoi-dohrnii complex</taxon>
    </lineage>
</organism>
<accession>A0AAD8XRR1</accession>
<dbReference type="Pfam" id="PF13306">
    <property type="entry name" value="LRR_5"/>
    <property type="match status" value="1"/>
</dbReference>
<dbReference type="Gene3D" id="3.80.10.10">
    <property type="entry name" value="Ribonuclease Inhibitor"/>
    <property type="match status" value="1"/>
</dbReference>
<keyword evidence="2" id="KW-1185">Reference proteome</keyword>
<dbReference type="PANTHER" id="PTHR45661:SF3">
    <property type="entry name" value="IG-LIKE DOMAIN-CONTAINING PROTEIN"/>
    <property type="match status" value="1"/>
</dbReference>
<dbReference type="InterPro" id="IPR032675">
    <property type="entry name" value="LRR_dom_sf"/>
</dbReference>
<proteinExistence type="predicted"/>